<dbReference type="RefSeq" id="WP_055877826.1">
    <property type="nucleotide sequence ID" value="NZ_LAJE02000285.1"/>
</dbReference>
<evidence type="ECO:0000256" key="1">
    <source>
        <dbReference type="SAM" id="MobiDB-lite"/>
    </source>
</evidence>
<feature type="region of interest" description="Disordered" evidence="1">
    <location>
        <begin position="109"/>
        <end position="131"/>
    </location>
</feature>
<evidence type="ECO:0008006" key="4">
    <source>
        <dbReference type="Google" id="ProtNLM"/>
    </source>
</evidence>
<evidence type="ECO:0000313" key="3">
    <source>
        <dbReference type="Proteomes" id="UP000095463"/>
    </source>
</evidence>
<proteinExistence type="predicted"/>
<dbReference type="OrthoDB" id="9815600at2"/>
<dbReference type="InterPro" id="IPR007060">
    <property type="entry name" value="FtsL/DivIC"/>
</dbReference>
<accession>A0A1E5XLH3</accession>
<sequence>MPTRLKRPAFWRHVVLGLGLIAFQGYLGYSVVTGQFGIESQDVLEAEIDELGAKSGALQAEIDSFRHRIELFQTTRMDPDLVSERARALLSMAQADDIVVMVNPANGKPLSSSDTASTTDQLSGIIEDGID</sequence>
<dbReference type="Proteomes" id="UP000095463">
    <property type="component" value="Unassembled WGS sequence"/>
</dbReference>
<protein>
    <recommendedName>
        <fullName evidence="4">Septum formation initiator</fullName>
    </recommendedName>
</protein>
<feature type="compositionally biased region" description="Polar residues" evidence="1">
    <location>
        <begin position="109"/>
        <end position="122"/>
    </location>
</feature>
<organism evidence="2 3">
    <name type="scientific">Devosia insulae DS-56</name>
    <dbReference type="NCBI Taxonomy" id="1116389"/>
    <lineage>
        <taxon>Bacteria</taxon>
        <taxon>Pseudomonadati</taxon>
        <taxon>Pseudomonadota</taxon>
        <taxon>Alphaproteobacteria</taxon>
        <taxon>Hyphomicrobiales</taxon>
        <taxon>Devosiaceae</taxon>
        <taxon>Devosia</taxon>
    </lineage>
</organism>
<comment type="caution">
    <text evidence="2">The sequence shown here is derived from an EMBL/GenBank/DDBJ whole genome shotgun (WGS) entry which is preliminary data.</text>
</comment>
<name>A0A1E5XLH3_9HYPH</name>
<evidence type="ECO:0000313" key="2">
    <source>
        <dbReference type="EMBL" id="OEO29425.1"/>
    </source>
</evidence>
<dbReference type="EMBL" id="LAJE02000285">
    <property type="protein sequence ID" value="OEO29425.1"/>
    <property type="molecule type" value="Genomic_DNA"/>
</dbReference>
<reference evidence="2 3" key="1">
    <citation type="journal article" date="2015" name="Genome Announc.">
        <title>Genome Assemblies of Three Soil-Associated Devosia species: D. insulae, D. limi, and D. soli.</title>
        <authorList>
            <person name="Hassan Y.I."/>
            <person name="Lepp D."/>
            <person name="Zhou T."/>
        </authorList>
    </citation>
    <scope>NUCLEOTIDE SEQUENCE [LARGE SCALE GENOMIC DNA]</scope>
    <source>
        <strain evidence="2 3">DS-56</strain>
    </source>
</reference>
<dbReference type="Pfam" id="PF04977">
    <property type="entry name" value="DivIC"/>
    <property type="match status" value="1"/>
</dbReference>
<keyword evidence="3" id="KW-1185">Reference proteome</keyword>
<dbReference type="AlphaFoldDB" id="A0A1E5XLH3"/>
<gene>
    <name evidence="2" type="ORF">VW23_025735</name>
</gene>